<dbReference type="EMBL" id="CP051128">
    <property type="protein sequence ID" value="QIZ05603.1"/>
    <property type="molecule type" value="Genomic_DNA"/>
</dbReference>
<name>A0A6H1NWE3_PRIMG</name>
<accession>A0A6H1NWE3</accession>
<organism evidence="1 2">
    <name type="scientific">Priestia megaterium</name>
    <name type="common">Bacillus megaterium</name>
    <dbReference type="NCBI Taxonomy" id="1404"/>
    <lineage>
        <taxon>Bacteria</taxon>
        <taxon>Bacillati</taxon>
        <taxon>Bacillota</taxon>
        <taxon>Bacilli</taxon>
        <taxon>Bacillales</taxon>
        <taxon>Bacillaceae</taxon>
        <taxon>Priestia</taxon>
    </lineage>
</organism>
<evidence type="ECO:0000313" key="2">
    <source>
        <dbReference type="Proteomes" id="UP000501868"/>
    </source>
</evidence>
<evidence type="ECO:0000313" key="1">
    <source>
        <dbReference type="EMBL" id="QIZ05603.1"/>
    </source>
</evidence>
<reference evidence="1 2" key="2">
    <citation type="submission" date="2020-04" db="EMBL/GenBank/DDBJ databases">
        <authorList>
            <person name="Fomenkov A."/>
            <person name="Anton B.P."/>
            <person name="Roberts R.J."/>
        </authorList>
    </citation>
    <scope>NUCLEOTIDE SEQUENCE [LARGE SCALE GENOMIC DNA]</scope>
    <source>
        <strain evidence="1 2">S2</strain>
    </source>
</reference>
<proteinExistence type="predicted"/>
<protein>
    <submittedName>
        <fullName evidence="1">Uncharacterized protein</fullName>
    </submittedName>
</protein>
<reference evidence="1 2" key="1">
    <citation type="submission" date="2020-04" db="EMBL/GenBank/DDBJ databases">
        <title>Genome-Wide Identification of 5-Methylcytosine Sites in Bacterial Genomes By High-Throughput Sequencing of MspJI Restriction Fragments.</title>
        <authorList>
            <person name="Wu V."/>
        </authorList>
    </citation>
    <scope>NUCLEOTIDE SEQUENCE [LARGE SCALE GENOMIC DNA]</scope>
    <source>
        <strain evidence="1 2">S2</strain>
    </source>
</reference>
<sequence length="123" mass="14889">MIKNISFITDKIKDFSLQNIECIVGFFLNFQNRSFEDHCLLDIDFIIKDKEKQYIACFRFYNPMSINFESGGIYHQLSIEIYDIRERGWENKKYEVIDYEDDTLHFYCTDIEIISLRETQQII</sequence>
<dbReference type="AlphaFoldDB" id="A0A6H1NWE3"/>
<gene>
    <name evidence="1" type="ORF">HFZ78_01635</name>
</gene>
<dbReference type="Proteomes" id="UP000501868">
    <property type="component" value="Chromosome"/>
</dbReference>